<name>A0A9W6YFH3_9STRA</name>
<comment type="caution">
    <text evidence="1">The sequence shown here is derived from an EMBL/GenBank/DDBJ whole genome shotgun (WGS) entry which is preliminary data.</text>
</comment>
<reference evidence="1" key="1">
    <citation type="submission" date="2023-04" db="EMBL/GenBank/DDBJ databases">
        <title>Phytophthora fragariaefolia NBRC 109709.</title>
        <authorList>
            <person name="Ichikawa N."/>
            <person name="Sato H."/>
            <person name="Tonouchi N."/>
        </authorList>
    </citation>
    <scope>NUCLEOTIDE SEQUENCE</scope>
    <source>
        <strain evidence="1">NBRC 109709</strain>
    </source>
</reference>
<gene>
    <name evidence="1" type="ORF">Pfra01_002669700</name>
</gene>
<dbReference type="EMBL" id="BSXT01005756">
    <property type="protein sequence ID" value="GMF61281.1"/>
    <property type="molecule type" value="Genomic_DNA"/>
</dbReference>
<sequence>MAAAENEAAPDALVLGLMTPSSTPATTHASVASLAVTPDPAEVAAVVAAASAAVVTSPSARRRVASTHTGPVLPSTPWIQEFADARAQAAADASAAADSASDASSARTPIHAADQADVQADFGATAPAPAILYVLADLAATAEI</sequence>
<organism evidence="1 2">
    <name type="scientific">Phytophthora fragariaefolia</name>
    <dbReference type="NCBI Taxonomy" id="1490495"/>
    <lineage>
        <taxon>Eukaryota</taxon>
        <taxon>Sar</taxon>
        <taxon>Stramenopiles</taxon>
        <taxon>Oomycota</taxon>
        <taxon>Peronosporomycetes</taxon>
        <taxon>Peronosporales</taxon>
        <taxon>Peronosporaceae</taxon>
        <taxon>Phytophthora</taxon>
    </lineage>
</organism>
<keyword evidence="2" id="KW-1185">Reference proteome</keyword>
<evidence type="ECO:0000313" key="2">
    <source>
        <dbReference type="Proteomes" id="UP001165121"/>
    </source>
</evidence>
<protein>
    <submittedName>
        <fullName evidence="1">Unnamed protein product</fullName>
    </submittedName>
</protein>
<evidence type="ECO:0000313" key="1">
    <source>
        <dbReference type="EMBL" id="GMF61281.1"/>
    </source>
</evidence>
<proteinExistence type="predicted"/>
<dbReference type="AlphaFoldDB" id="A0A9W6YFH3"/>
<dbReference type="Proteomes" id="UP001165121">
    <property type="component" value="Unassembled WGS sequence"/>
</dbReference>
<accession>A0A9W6YFH3</accession>